<gene>
    <name evidence="1" type="ORF">FJTKL_05611</name>
</gene>
<dbReference type="PANTHER" id="PTHR37535:SF2">
    <property type="entry name" value="FINGER DOMAIN PROTEIN, PUTATIVE (AFU_ORTHOLOGUE AFUA_6G09300)-RELATED"/>
    <property type="match status" value="1"/>
</dbReference>
<dbReference type="InterPro" id="IPR021842">
    <property type="entry name" value="DUF3435"/>
</dbReference>
<organism evidence="1 2">
    <name type="scientific">Diaporthe vaccinii</name>
    <dbReference type="NCBI Taxonomy" id="105482"/>
    <lineage>
        <taxon>Eukaryota</taxon>
        <taxon>Fungi</taxon>
        <taxon>Dikarya</taxon>
        <taxon>Ascomycota</taxon>
        <taxon>Pezizomycotina</taxon>
        <taxon>Sordariomycetes</taxon>
        <taxon>Sordariomycetidae</taxon>
        <taxon>Diaporthales</taxon>
        <taxon>Diaporthaceae</taxon>
        <taxon>Diaporthe</taxon>
        <taxon>Diaporthe eres species complex</taxon>
    </lineage>
</organism>
<proteinExistence type="predicted"/>
<name>A0ABR4DRR3_9PEZI</name>
<dbReference type="EMBL" id="JBAWTH010000202">
    <property type="protein sequence ID" value="KAL2273040.1"/>
    <property type="molecule type" value="Genomic_DNA"/>
</dbReference>
<evidence type="ECO:0000313" key="1">
    <source>
        <dbReference type="EMBL" id="KAL2273040.1"/>
    </source>
</evidence>
<accession>A0ABR4DRR3</accession>
<dbReference type="Pfam" id="PF11917">
    <property type="entry name" value="DUF3435"/>
    <property type="match status" value="1"/>
</dbReference>
<dbReference type="PANTHER" id="PTHR37535">
    <property type="entry name" value="FLUG DOMAIN PROTEIN"/>
    <property type="match status" value="1"/>
</dbReference>
<protein>
    <submittedName>
        <fullName evidence="1">Uncharacterized protein</fullName>
    </submittedName>
</protein>
<keyword evidence="2" id="KW-1185">Reference proteome</keyword>
<comment type="caution">
    <text evidence="1">The sequence shown here is derived from an EMBL/GenBank/DDBJ whole genome shotgun (WGS) entry which is preliminary data.</text>
</comment>
<reference evidence="1 2" key="1">
    <citation type="submission" date="2024-03" db="EMBL/GenBank/DDBJ databases">
        <title>A high-quality draft genome sequence of Diaporthe vaccinii, a causative agent of upright dieback and viscid rot disease in cranberry plants.</title>
        <authorList>
            <person name="Sarrasin M."/>
            <person name="Lang B.F."/>
            <person name="Burger G."/>
        </authorList>
    </citation>
    <scope>NUCLEOTIDE SEQUENCE [LARGE SCALE GENOMIC DNA]</scope>
    <source>
        <strain evidence="1 2">IS7</strain>
    </source>
</reference>
<dbReference type="Proteomes" id="UP001600888">
    <property type="component" value="Unassembled WGS sequence"/>
</dbReference>
<evidence type="ECO:0000313" key="2">
    <source>
        <dbReference type="Proteomes" id="UP001600888"/>
    </source>
</evidence>
<sequence>MRASLAPDITLYEPDVDDLHDGNLNPPEYYLDGIESLDMDEYQRKEYAKGTEKLIRNAEDQWSRFCTKVLWKRHSHLKSKGWKHQLRHIEFPTIYQFLNWHLSQRTGKSGRRKRPTRSKQSLITFWCCFRLAFQRAANWKINLKVNRNLIHNGLAKLVKEHKLTHKTRENRSMSLQDLKNQIDTTLRTTEKGFKLGELRVLAVLFLLLLAPQGSRPASILQMRFGDVQVVLIRDLLSPKGPPRLVIKCVYTKNMVRQIGCAPNRVHPRYRECINTARQALAEHDKSISLIESHDMHVFDMYINWLVSWYSWVSLVN</sequence>